<dbReference type="GO" id="GO:0016747">
    <property type="term" value="F:acyltransferase activity, transferring groups other than amino-acyl groups"/>
    <property type="evidence" value="ECO:0007669"/>
    <property type="project" value="InterPro"/>
</dbReference>
<dbReference type="EMBL" id="CP042306">
    <property type="protein sequence ID" value="QDZ07638.1"/>
    <property type="molecule type" value="Genomic_DNA"/>
</dbReference>
<feature type="transmembrane region" description="Helical" evidence="1">
    <location>
        <begin position="35"/>
        <end position="56"/>
    </location>
</feature>
<feature type="transmembrane region" description="Helical" evidence="1">
    <location>
        <begin position="206"/>
        <end position="228"/>
    </location>
</feature>
<evidence type="ECO:0000313" key="3">
    <source>
        <dbReference type="EMBL" id="QDZ07638.1"/>
    </source>
</evidence>
<dbReference type="Pfam" id="PF01757">
    <property type="entry name" value="Acyl_transf_3"/>
    <property type="match status" value="1"/>
</dbReference>
<feature type="transmembrane region" description="Helical" evidence="1">
    <location>
        <begin position="300"/>
        <end position="322"/>
    </location>
</feature>
<keyword evidence="3" id="KW-0012">Acyltransferase</keyword>
<gene>
    <name evidence="3" type="ORF">FPZ24_09160</name>
</gene>
<dbReference type="PANTHER" id="PTHR23028:SF131">
    <property type="entry name" value="BLR2367 PROTEIN"/>
    <property type="match status" value="1"/>
</dbReference>
<dbReference type="RefSeq" id="WP_146571308.1">
    <property type="nucleotide sequence ID" value="NZ_CP042306.1"/>
</dbReference>
<name>A0A5B8LH12_9SPHN</name>
<keyword evidence="3" id="KW-0808">Transferase</keyword>
<keyword evidence="1" id="KW-0812">Transmembrane</keyword>
<feature type="domain" description="Acyltransferase 3" evidence="2">
    <location>
        <begin position="32"/>
        <end position="346"/>
    </location>
</feature>
<proteinExistence type="predicted"/>
<evidence type="ECO:0000313" key="4">
    <source>
        <dbReference type="Proteomes" id="UP000315673"/>
    </source>
</evidence>
<keyword evidence="1" id="KW-0472">Membrane</keyword>
<evidence type="ECO:0000259" key="2">
    <source>
        <dbReference type="Pfam" id="PF01757"/>
    </source>
</evidence>
<dbReference type="GO" id="GO:0000271">
    <property type="term" value="P:polysaccharide biosynthetic process"/>
    <property type="evidence" value="ECO:0007669"/>
    <property type="project" value="TreeGrafter"/>
</dbReference>
<dbReference type="InterPro" id="IPR050879">
    <property type="entry name" value="Acyltransferase_3"/>
</dbReference>
<dbReference type="Proteomes" id="UP000315673">
    <property type="component" value="Chromosome"/>
</dbReference>
<dbReference type="PANTHER" id="PTHR23028">
    <property type="entry name" value="ACETYLTRANSFERASE"/>
    <property type="match status" value="1"/>
</dbReference>
<protein>
    <submittedName>
        <fullName evidence="3">Acyltransferase</fullName>
    </submittedName>
</protein>
<reference evidence="3 4" key="1">
    <citation type="submission" date="2019-07" db="EMBL/GenBank/DDBJ databases">
        <title>Full genome sequence of Sphingomonas sp. 4R-6-7(HKS19).</title>
        <authorList>
            <person name="Im W.-T."/>
        </authorList>
    </citation>
    <scope>NUCLEOTIDE SEQUENCE [LARGE SCALE GENOMIC DNA]</scope>
    <source>
        <strain evidence="3 4">HKS19</strain>
    </source>
</reference>
<feature type="transmembrane region" description="Helical" evidence="1">
    <location>
        <begin position="235"/>
        <end position="256"/>
    </location>
</feature>
<sequence>MPVLSASVASDGAASAPPILAADSDDRGTLLSVQILRFLAAFGVAVYHAHLHLAAVQPGYRSGIEDRIFQVGASGVHVFFVISGFVMVFTSFRGGRSLSPRQFLERRFFRIYPIYWLFAAVYVVTHWALGSPYALSSSDYVGAILLLPTFAAMIIGSGWTLTYEVYFYLAFGVALALGRRTGLALLTAFFASSAVAGAVFHLQGPVLSILTNALLLEFLAGCALGLIYRRVAVPILLGYIMLIVGGGGLVASEMFAPEWFPLTLALAPFSALLVAGALTLERQISAPVTHLLARLGDSSYTLYLLHILVIDLLLEISPVAAFGRHSNASALLAVPFAVAATALAVVGHRVVELPLLRWFRRAVLKTAPITTLN</sequence>
<dbReference type="KEGG" id="spai:FPZ24_09160"/>
<feature type="transmembrane region" description="Helical" evidence="1">
    <location>
        <begin position="68"/>
        <end position="90"/>
    </location>
</feature>
<dbReference type="OrthoDB" id="9767863at2"/>
<feature type="transmembrane region" description="Helical" evidence="1">
    <location>
        <begin position="328"/>
        <end position="351"/>
    </location>
</feature>
<feature type="transmembrane region" description="Helical" evidence="1">
    <location>
        <begin position="262"/>
        <end position="280"/>
    </location>
</feature>
<keyword evidence="1" id="KW-1133">Transmembrane helix</keyword>
<dbReference type="InterPro" id="IPR002656">
    <property type="entry name" value="Acyl_transf_3_dom"/>
</dbReference>
<feature type="transmembrane region" description="Helical" evidence="1">
    <location>
        <begin position="141"/>
        <end position="169"/>
    </location>
</feature>
<accession>A0A5B8LH12</accession>
<keyword evidence="4" id="KW-1185">Reference proteome</keyword>
<dbReference type="GO" id="GO:0016020">
    <property type="term" value="C:membrane"/>
    <property type="evidence" value="ECO:0007669"/>
    <property type="project" value="TreeGrafter"/>
</dbReference>
<organism evidence="3 4">
    <name type="scientific">Sphingomonas panacisoli</name>
    <dbReference type="NCBI Taxonomy" id="1813879"/>
    <lineage>
        <taxon>Bacteria</taxon>
        <taxon>Pseudomonadati</taxon>
        <taxon>Pseudomonadota</taxon>
        <taxon>Alphaproteobacteria</taxon>
        <taxon>Sphingomonadales</taxon>
        <taxon>Sphingomonadaceae</taxon>
        <taxon>Sphingomonas</taxon>
    </lineage>
</organism>
<evidence type="ECO:0000256" key="1">
    <source>
        <dbReference type="SAM" id="Phobius"/>
    </source>
</evidence>
<feature type="transmembrane region" description="Helical" evidence="1">
    <location>
        <begin position="111"/>
        <end position="129"/>
    </location>
</feature>
<dbReference type="AlphaFoldDB" id="A0A5B8LH12"/>